<evidence type="ECO:0000256" key="3">
    <source>
        <dbReference type="ARBA" id="ARBA00023163"/>
    </source>
</evidence>
<keyword evidence="1" id="KW-0805">Transcription regulation</keyword>
<dbReference type="SUPFAM" id="SSF52317">
    <property type="entry name" value="Class I glutamine amidotransferase-like"/>
    <property type="match status" value="1"/>
</dbReference>
<protein>
    <submittedName>
        <fullName evidence="5">GlxA family transcriptional regulator</fullName>
    </submittedName>
</protein>
<comment type="caution">
    <text evidence="5">The sequence shown here is derived from an EMBL/GenBank/DDBJ whole genome shotgun (WGS) entry which is preliminary data.</text>
</comment>
<evidence type="ECO:0000256" key="2">
    <source>
        <dbReference type="ARBA" id="ARBA00023125"/>
    </source>
</evidence>
<dbReference type="Pfam" id="PF01965">
    <property type="entry name" value="DJ-1_PfpI"/>
    <property type="match status" value="1"/>
</dbReference>
<evidence type="ECO:0000259" key="4">
    <source>
        <dbReference type="PROSITE" id="PS01124"/>
    </source>
</evidence>
<name>A0A371X9G8_9HYPH</name>
<dbReference type="RefSeq" id="WP_116624992.1">
    <property type="nucleotide sequence ID" value="NZ_QURN01000013.1"/>
</dbReference>
<feature type="domain" description="HTH araC/xylS-type" evidence="4">
    <location>
        <begin position="227"/>
        <end position="325"/>
    </location>
</feature>
<keyword evidence="2" id="KW-0238">DNA-binding</keyword>
<evidence type="ECO:0000313" key="6">
    <source>
        <dbReference type="Proteomes" id="UP000262379"/>
    </source>
</evidence>
<dbReference type="Gene3D" id="1.10.10.60">
    <property type="entry name" value="Homeodomain-like"/>
    <property type="match status" value="1"/>
</dbReference>
<dbReference type="Pfam" id="PF12833">
    <property type="entry name" value="HTH_18"/>
    <property type="match status" value="1"/>
</dbReference>
<dbReference type="Proteomes" id="UP000262379">
    <property type="component" value="Unassembled WGS sequence"/>
</dbReference>
<gene>
    <name evidence="5" type="ORF">DY251_16430</name>
</gene>
<dbReference type="PROSITE" id="PS00041">
    <property type="entry name" value="HTH_ARAC_FAMILY_1"/>
    <property type="match status" value="1"/>
</dbReference>
<dbReference type="InterPro" id="IPR052158">
    <property type="entry name" value="INH-QAR"/>
</dbReference>
<dbReference type="EMBL" id="QURN01000013">
    <property type="protein sequence ID" value="RFC65885.1"/>
    <property type="molecule type" value="Genomic_DNA"/>
</dbReference>
<keyword evidence="6" id="KW-1185">Reference proteome</keyword>
<dbReference type="SUPFAM" id="SSF46689">
    <property type="entry name" value="Homeodomain-like"/>
    <property type="match status" value="2"/>
</dbReference>
<evidence type="ECO:0000256" key="1">
    <source>
        <dbReference type="ARBA" id="ARBA00023015"/>
    </source>
</evidence>
<proteinExistence type="predicted"/>
<evidence type="ECO:0000313" key="5">
    <source>
        <dbReference type="EMBL" id="RFC65885.1"/>
    </source>
</evidence>
<dbReference type="PROSITE" id="PS01124">
    <property type="entry name" value="HTH_ARAC_FAMILY_2"/>
    <property type="match status" value="1"/>
</dbReference>
<dbReference type="InterPro" id="IPR029062">
    <property type="entry name" value="Class_I_gatase-like"/>
</dbReference>
<sequence>MDRIDGRSRLFVFYLVPNFTLLALSSAIEVLRLANAVVGEDAYSWRLVSANGDKVTASCDLTLDVDSSIAEERRLLSDAQRPFMAIVCGGLHIEDHVNRAAEAWLRECRQRAVAIASLCNGAHMLACAGLLEDRRCTIHWENFPGFAERFRSTSVSMVLYDVDGGVHTCAGGTASIDMMLSVIKHDYGEAVVTGVCERALVDRVRQPTDRQRRPFATRVGRINPSVALLIEKMEDNLIEPLDVEQLAAAVKLSRRQIERLFQSEMGSSPARYYMKLRLERARLLLLQTTIPIVEVAVASGFVSASHFSKCYREVYDCSPHATRNLKVVTPAPWPVGTWPEMPNQRHSGALIDRAA</sequence>
<dbReference type="InterPro" id="IPR018062">
    <property type="entry name" value="HTH_AraC-typ_CS"/>
</dbReference>
<dbReference type="CDD" id="cd03136">
    <property type="entry name" value="GATase1_AraC_ArgR_like"/>
    <property type="match status" value="1"/>
</dbReference>
<dbReference type="Gene3D" id="3.40.50.880">
    <property type="match status" value="1"/>
</dbReference>
<reference evidence="6" key="1">
    <citation type="submission" date="2018-08" db="EMBL/GenBank/DDBJ databases">
        <authorList>
            <person name="Im W.T."/>
        </authorList>
    </citation>
    <scope>NUCLEOTIDE SEQUENCE [LARGE SCALE GENOMIC DNA]</scope>
    <source>
        <strain evidence="6">LA-28</strain>
    </source>
</reference>
<dbReference type="AlphaFoldDB" id="A0A371X9G8"/>
<dbReference type="InterPro" id="IPR002818">
    <property type="entry name" value="DJ-1/PfpI"/>
</dbReference>
<dbReference type="GO" id="GO:0043565">
    <property type="term" value="F:sequence-specific DNA binding"/>
    <property type="evidence" value="ECO:0007669"/>
    <property type="project" value="InterPro"/>
</dbReference>
<dbReference type="PANTHER" id="PTHR43130">
    <property type="entry name" value="ARAC-FAMILY TRANSCRIPTIONAL REGULATOR"/>
    <property type="match status" value="1"/>
</dbReference>
<keyword evidence="3" id="KW-0804">Transcription</keyword>
<dbReference type="InterPro" id="IPR009057">
    <property type="entry name" value="Homeodomain-like_sf"/>
</dbReference>
<dbReference type="GO" id="GO:0003700">
    <property type="term" value="F:DNA-binding transcription factor activity"/>
    <property type="evidence" value="ECO:0007669"/>
    <property type="project" value="InterPro"/>
</dbReference>
<dbReference type="PANTHER" id="PTHR43130:SF3">
    <property type="entry name" value="HTH-TYPE TRANSCRIPTIONAL REGULATOR RV1931C"/>
    <property type="match status" value="1"/>
</dbReference>
<dbReference type="InterPro" id="IPR018060">
    <property type="entry name" value="HTH_AraC"/>
</dbReference>
<accession>A0A371X9G8</accession>
<organism evidence="5 6">
    <name type="scientific">Mesorhizobium denitrificans</name>
    <dbReference type="NCBI Taxonomy" id="2294114"/>
    <lineage>
        <taxon>Bacteria</taxon>
        <taxon>Pseudomonadati</taxon>
        <taxon>Pseudomonadota</taxon>
        <taxon>Alphaproteobacteria</taxon>
        <taxon>Hyphomicrobiales</taxon>
        <taxon>Phyllobacteriaceae</taxon>
        <taxon>Mesorhizobium</taxon>
    </lineage>
</organism>
<dbReference type="SMART" id="SM00342">
    <property type="entry name" value="HTH_ARAC"/>
    <property type="match status" value="1"/>
</dbReference>